<comment type="caution">
    <text evidence="2">The sequence shown here is derived from an EMBL/GenBank/DDBJ whole genome shotgun (WGS) entry which is preliminary data.</text>
</comment>
<sequence>MGNGKSIDIWRDNWGFEENNVSKPIDANREVWKENRIHELYRESLKDQICKIPFPHDNHANQRIWFHNPCGFFSTETTYLWLILNPHRNFWRMIWKLKTLPKFEYFCWKLGHEILPTYDKITSIRSGFNSLCPRCGIERETLIHALRDCLKARAVLEHGGLNNRLLDEKFTRCIDWIEEAMRMLDKTAMTDLITDLWNSGNNCVFRGDDENARVTWERASCLSHGFRIFNLVEKPMLPKTSENSGGRNLRSA</sequence>
<gene>
    <name evidence="2" type="ORF">EPI10_016072</name>
</gene>
<organism evidence="2 3">
    <name type="scientific">Gossypium australe</name>
    <dbReference type="NCBI Taxonomy" id="47621"/>
    <lineage>
        <taxon>Eukaryota</taxon>
        <taxon>Viridiplantae</taxon>
        <taxon>Streptophyta</taxon>
        <taxon>Embryophyta</taxon>
        <taxon>Tracheophyta</taxon>
        <taxon>Spermatophyta</taxon>
        <taxon>Magnoliopsida</taxon>
        <taxon>eudicotyledons</taxon>
        <taxon>Gunneridae</taxon>
        <taxon>Pentapetalae</taxon>
        <taxon>rosids</taxon>
        <taxon>malvids</taxon>
        <taxon>Malvales</taxon>
        <taxon>Malvaceae</taxon>
        <taxon>Malvoideae</taxon>
        <taxon>Gossypium</taxon>
    </lineage>
</organism>
<proteinExistence type="predicted"/>
<reference evidence="2" key="1">
    <citation type="submission" date="2019-08" db="EMBL/GenBank/DDBJ databases">
        <authorList>
            <person name="Liu F."/>
        </authorList>
    </citation>
    <scope>NUCLEOTIDE SEQUENCE [LARGE SCALE GENOMIC DNA]</scope>
    <source>
        <strain evidence="2">PA1801</strain>
        <tissue evidence="2">Leaf</tissue>
    </source>
</reference>
<evidence type="ECO:0000259" key="1">
    <source>
        <dbReference type="Pfam" id="PF13966"/>
    </source>
</evidence>
<dbReference type="GO" id="GO:0003964">
    <property type="term" value="F:RNA-directed DNA polymerase activity"/>
    <property type="evidence" value="ECO:0007669"/>
    <property type="project" value="UniProtKB-KW"/>
</dbReference>
<dbReference type="InterPro" id="IPR026960">
    <property type="entry name" value="RVT-Znf"/>
</dbReference>
<accession>A0A5B6VMQ8</accession>
<feature type="domain" description="Reverse transcriptase zinc-binding" evidence="1">
    <location>
        <begin position="73"/>
        <end position="154"/>
    </location>
</feature>
<dbReference type="EMBL" id="SMMG02000006">
    <property type="protein sequence ID" value="KAA3470358.1"/>
    <property type="molecule type" value="Genomic_DNA"/>
</dbReference>
<protein>
    <submittedName>
        <fullName evidence="2">Reverse transcriptase</fullName>
    </submittedName>
</protein>
<keyword evidence="3" id="KW-1185">Reference proteome</keyword>
<dbReference type="AlphaFoldDB" id="A0A5B6VMQ8"/>
<dbReference type="Pfam" id="PF13966">
    <property type="entry name" value="zf-RVT"/>
    <property type="match status" value="1"/>
</dbReference>
<name>A0A5B6VMQ8_9ROSI</name>
<dbReference type="OrthoDB" id="998849at2759"/>
<keyword evidence="2" id="KW-0695">RNA-directed DNA polymerase</keyword>
<dbReference type="Proteomes" id="UP000325315">
    <property type="component" value="Unassembled WGS sequence"/>
</dbReference>
<keyword evidence="2" id="KW-0548">Nucleotidyltransferase</keyword>
<evidence type="ECO:0000313" key="2">
    <source>
        <dbReference type="EMBL" id="KAA3470358.1"/>
    </source>
</evidence>
<keyword evidence="2" id="KW-0808">Transferase</keyword>
<evidence type="ECO:0000313" key="3">
    <source>
        <dbReference type="Proteomes" id="UP000325315"/>
    </source>
</evidence>